<sequence>MSHKVFFLCFLLATTLLVSLAQDQSTPKDDCDPTKCNPGCTYLNSCDATQCDNECRNKCCSHGQCEMVKYQNMCCCTK</sequence>
<name>A0ACC2KS46_PERAE</name>
<comment type="caution">
    <text evidence="1">The sequence shown here is derived from an EMBL/GenBank/DDBJ whole genome shotgun (WGS) entry which is preliminary data.</text>
</comment>
<reference evidence="1 2" key="1">
    <citation type="journal article" date="2022" name="Hortic Res">
        <title>A haplotype resolved chromosomal level avocado genome allows analysis of novel avocado genes.</title>
        <authorList>
            <person name="Nath O."/>
            <person name="Fletcher S.J."/>
            <person name="Hayward A."/>
            <person name="Shaw L.M."/>
            <person name="Masouleh A.K."/>
            <person name="Furtado A."/>
            <person name="Henry R.J."/>
            <person name="Mitter N."/>
        </authorList>
    </citation>
    <scope>NUCLEOTIDE SEQUENCE [LARGE SCALE GENOMIC DNA]</scope>
    <source>
        <strain evidence="2">cv. Hass</strain>
    </source>
</reference>
<evidence type="ECO:0000313" key="2">
    <source>
        <dbReference type="Proteomes" id="UP001234297"/>
    </source>
</evidence>
<dbReference type="Proteomes" id="UP001234297">
    <property type="component" value="Chromosome 11"/>
</dbReference>
<protein>
    <submittedName>
        <fullName evidence="1">Uncharacterized protein</fullName>
    </submittedName>
</protein>
<organism evidence="1 2">
    <name type="scientific">Persea americana</name>
    <name type="common">Avocado</name>
    <dbReference type="NCBI Taxonomy" id="3435"/>
    <lineage>
        <taxon>Eukaryota</taxon>
        <taxon>Viridiplantae</taxon>
        <taxon>Streptophyta</taxon>
        <taxon>Embryophyta</taxon>
        <taxon>Tracheophyta</taxon>
        <taxon>Spermatophyta</taxon>
        <taxon>Magnoliopsida</taxon>
        <taxon>Magnoliidae</taxon>
        <taxon>Laurales</taxon>
        <taxon>Lauraceae</taxon>
        <taxon>Persea</taxon>
    </lineage>
</organism>
<evidence type="ECO:0000313" key="1">
    <source>
        <dbReference type="EMBL" id="KAJ8623913.1"/>
    </source>
</evidence>
<gene>
    <name evidence="1" type="ORF">MRB53_032443</name>
</gene>
<proteinExistence type="predicted"/>
<keyword evidence="2" id="KW-1185">Reference proteome</keyword>
<accession>A0ACC2KS46</accession>
<dbReference type="EMBL" id="CM056819">
    <property type="protein sequence ID" value="KAJ8623913.1"/>
    <property type="molecule type" value="Genomic_DNA"/>
</dbReference>